<feature type="compositionally biased region" description="Basic and acidic residues" evidence="1">
    <location>
        <begin position="70"/>
        <end position="91"/>
    </location>
</feature>
<keyword evidence="3" id="KW-1185">Reference proteome</keyword>
<name>A0A4Y2NNW9_ARAVE</name>
<dbReference type="AlphaFoldDB" id="A0A4Y2NNW9"/>
<organism evidence="2 3">
    <name type="scientific">Araneus ventricosus</name>
    <name type="common">Orbweaver spider</name>
    <name type="synonym">Epeira ventricosa</name>
    <dbReference type="NCBI Taxonomy" id="182803"/>
    <lineage>
        <taxon>Eukaryota</taxon>
        <taxon>Metazoa</taxon>
        <taxon>Ecdysozoa</taxon>
        <taxon>Arthropoda</taxon>
        <taxon>Chelicerata</taxon>
        <taxon>Arachnida</taxon>
        <taxon>Araneae</taxon>
        <taxon>Araneomorphae</taxon>
        <taxon>Entelegynae</taxon>
        <taxon>Araneoidea</taxon>
        <taxon>Araneidae</taxon>
        <taxon>Araneus</taxon>
    </lineage>
</organism>
<dbReference type="EMBL" id="BGPR01009584">
    <property type="protein sequence ID" value="GBN40991.1"/>
    <property type="molecule type" value="Genomic_DNA"/>
</dbReference>
<comment type="caution">
    <text evidence="2">The sequence shown here is derived from an EMBL/GenBank/DDBJ whole genome shotgun (WGS) entry which is preliminary data.</text>
</comment>
<proteinExistence type="predicted"/>
<dbReference type="Proteomes" id="UP000499080">
    <property type="component" value="Unassembled WGS sequence"/>
</dbReference>
<reference evidence="2 3" key="1">
    <citation type="journal article" date="2019" name="Sci. Rep.">
        <title>Orb-weaving spider Araneus ventricosus genome elucidates the spidroin gene catalogue.</title>
        <authorList>
            <person name="Kono N."/>
            <person name="Nakamura H."/>
            <person name="Ohtoshi R."/>
            <person name="Moran D.A.P."/>
            <person name="Shinohara A."/>
            <person name="Yoshida Y."/>
            <person name="Fujiwara M."/>
            <person name="Mori M."/>
            <person name="Tomita M."/>
            <person name="Arakawa K."/>
        </authorList>
    </citation>
    <scope>NUCLEOTIDE SEQUENCE [LARGE SCALE GENOMIC DNA]</scope>
</reference>
<evidence type="ECO:0000256" key="1">
    <source>
        <dbReference type="SAM" id="MobiDB-lite"/>
    </source>
</evidence>
<accession>A0A4Y2NNW9</accession>
<evidence type="ECO:0000313" key="3">
    <source>
        <dbReference type="Proteomes" id="UP000499080"/>
    </source>
</evidence>
<feature type="region of interest" description="Disordered" evidence="1">
    <location>
        <begin position="67"/>
        <end position="91"/>
    </location>
</feature>
<gene>
    <name evidence="2" type="ORF">AVEN_149378_1</name>
</gene>
<evidence type="ECO:0000313" key="2">
    <source>
        <dbReference type="EMBL" id="GBN40991.1"/>
    </source>
</evidence>
<protein>
    <submittedName>
        <fullName evidence="2">Uncharacterized protein</fullName>
    </submittedName>
</protein>
<sequence>MSILYWEPSEIVRMRECIYEATNLLQNNVIEACNKFYRTKNQNLSPTTNWYTQDLEVEENRLKALRRRAQREPQDQRNARFQFHKEELKNK</sequence>